<feature type="compositionally biased region" description="Basic and acidic residues" evidence="4">
    <location>
        <begin position="2245"/>
        <end position="2286"/>
    </location>
</feature>
<dbReference type="GO" id="GO:0005524">
    <property type="term" value="F:ATP binding"/>
    <property type="evidence" value="ECO:0007669"/>
    <property type="project" value="UniProtKB-KW"/>
</dbReference>
<feature type="domain" description="AAA+ ATPase" evidence="5">
    <location>
        <begin position="1874"/>
        <end position="2011"/>
    </location>
</feature>
<dbReference type="Pfam" id="PF00004">
    <property type="entry name" value="AAA"/>
    <property type="match status" value="2"/>
</dbReference>
<dbReference type="STRING" id="765257.A0A0D0A2I8"/>
<dbReference type="FunFam" id="1.10.8.60:FF:000160">
    <property type="entry name" value="WGS project CABT00000000 data, contig 2.55"/>
    <property type="match status" value="1"/>
</dbReference>
<dbReference type="InterPro" id="IPR003593">
    <property type="entry name" value="AAA+_ATPase"/>
</dbReference>
<evidence type="ECO:0000313" key="7">
    <source>
        <dbReference type="Proteomes" id="UP000054018"/>
    </source>
</evidence>
<dbReference type="Gene3D" id="3.40.50.300">
    <property type="entry name" value="P-loop containing nucleotide triphosphate hydrolases"/>
    <property type="match status" value="6"/>
</dbReference>
<comment type="similarity">
    <text evidence="1">Belongs to the CbxX/CfxQ family.</text>
</comment>
<name>A0A0D0A2I8_9AGAM</name>
<feature type="compositionally biased region" description="Polar residues" evidence="4">
    <location>
        <begin position="2206"/>
        <end position="2220"/>
    </location>
</feature>
<dbReference type="InterPro" id="IPR050773">
    <property type="entry name" value="CbxX/CfxQ_RuBisCO_ESX"/>
</dbReference>
<dbReference type="CDD" id="cd18808">
    <property type="entry name" value="SF1_C_Upf1"/>
    <property type="match status" value="1"/>
</dbReference>
<accession>A0A0D0A2I8</accession>
<dbReference type="GO" id="GO:0004386">
    <property type="term" value="F:helicase activity"/>
    <property type="evidence" value="ECO:0007669"/>
    <property type="project" value="InterPro"/>
</dbReference>
<evidence type="ECO:0000256" key="3">
    <source>
        <dbReference type="ARBA" id="ARBA00022840"/>
    </source>
</evidence>
<dbReference type="InterPro" id="IPR041679">
    <property type="entry name" value="DNA2/NAM7-like_C"/>
</dbReference>
<organism evidence="6 7">
    <name type="scientific">Pisolithus microcarpus 441</name>
    <dbReference type="NCBI Taxonomy" id="765257"/>
    <lineage>
        <taxon>Eukaryota</taxon>
        <taxon>Fungi</taxon>
        <taxon>Dikarya</taxon>
        <taxon>Basidiomycota</taxon>
        <taxon>Agaricomycotina</taxon>
        <taxon>Agaricomycetes</taxon>
        <taxon>Agaricomycetidae</taxon>
        <taxon>Boletales</taxon>
        <taxon>Sclerodermatineae</taxon>
        <taxon>Pisolithaceae</taxon>
        <taxon>Pisolithus</taxon>
    </lineage>
</organism>
<dbReference type="Proteomes" id="UP000054018">
    <property type="component" value="Unassembled WGS sequence"/>
</dbReference>
<feature type="compositionally biased region" description="Low complexity" evidence="4">
    <location>
        <begin position="1235"/>
        <end position="1252"/>
    </location>
</feature>
<dbReference type="InterPro" id="IPR027417">
    <property type="entry name" value="P-loop_NTPase"/>
</dbReference>
<feature type="compositionally biased region" description="Basic and acidic residues" evidence="4">
    <location>
        <begin position="866"/>
        <end position="880"/>
    </location>
</feature>
<feature type="compositionally biased region" description="Basic and acidic residues" evidence="4">
    <location>
        <begin position="1198"/>
        <end position="1216"/>
    </location>
</feature>
<dbReference type="EMBL" id="KN833702">
    <property type="protein sequence ID" value="KIK26288.1"/>
    <property type="molecule type" value="Genomic_DNA"/>
</dbReference>
<dbReference type="PANTHER" id="PTHR43392:SF2">
    <property type="entry name" value="AAA-TYPE ATPASE FAMILY PROTEIN _ ANKYRIN REPEAT FAMILY PROTEIN"/>
    <property type="match status" value="1"/>
</dbReference>
<dbReference type="Pfam" id="PF17866">
    <property type="entry name" value="AAA_lid_6"/>
    <property type="match status" value="2"/>
</dbReference>
<dbReference type="SMART" id="SM00382">
    <property type="entry name" value="AAA"/>
    <property type="match status" value="3"/>
</dbReference>
<protein>
    <recommendedName>
        <fullName evidence="5">AAA+ ATPase domain-containing protein</fullName>
    </recommendedName>
</protein>
<dbReference type="CDD" id="cd00009">
    <property type="entry name" value="AAA"/>
    <property type="match status" value="2"/>
</dbReference>
<dbReference type="FunFam" id="3.40.50.300:FF:001660">
    <property type="entry name" value="NF-X1 finger and helicase protein, putative"/>
    <property type="match status" value="1"/>
</dbReference>
<dbReference type="Pfam" id="PF13087">
    <property type="entry name" value="AAA_12"/>
    <property type="match status" value="1"/>
</dbReference>
<evidence type="ECO:0000256" key="4">
    <source>
        <dbReference type="SAM" id="MobiDB-lite"/>
    </source>
</evidence>
<keyword evidence="7" id="KW-1185">Reference proteome</keyword>
<keyword evidence="2" id="KW-0547">Nucleotide-binding</keyword>
<evidence type="ECO:0000259" key="5">
    <source>
        <dbReference type="SMART" id="SM00382"/>
    </source>
</evidence>
<dbReference type="Gene3D" id="1.10.8.60">
    <property type="match status" value="2"/>
</dbReference>
<evidence type="ECO:0000256" key="2">
    <source>
        <dbReference type="ARBA" id="ARBA00022741"/>
    </source>
</evidence>
<dbReference type="InterPro" id="IPR041627">
    <property type="entry name" value="AAA_lid_6"/>
</dbReference>
<dbReference type="OrthoDB" id="2423195at2759"/>
<feature type="compositionally biased region" description="Polar residues" evidence="4">
    <location>
        <begin position="2187"/>
        <end position="2198"/>
    </location>
</feature>
<dbReference type="PANTHER" id="PTHR43392">
    <property type="entry name" value="AAA-TYPE ATPASE FAMILY PROTEIN / ANKYRIN REPEAT FAMILY PROTEIN"/>
    <property type="match status" value="1"/>
</dbReference>
<feature type="region of interest" description="Disordered" evidence="4">
    <location>
        <begin position="1198"/>
        <end position="1280"/>
    </location>
</feature>
<dbReference type="CDD" id="cd22265">
    <property type="entry name" value="UDM1_RNF168"/>
    <property type="match status" value="1"/>
</dbReference>
<keyword evidence="3" id="KW-0067">ATP-binding</keyword>
<dbReference type="GO" id="GO:0016887">
    <property type="term" value="F:ATP hydrolysis activity"/>
    <property type="evidence" value="ECO:0007669"/>
    <property type="project" value="InterPro"/>
</dbReference>
<feature type="domain" description="AAA+ ATPase" evidence="5">
    <location>
        <begin position="479"/>
        <end position="885"/>
    </location>
</feature>
<dbReference type="InterPro" id="IPR047187">
    <property type="entry name" value="SF1_C_Upf1"/>
</dbReference>
<reference evidence="6 7" key="1">
    <citation type="submission" date="2014-04" db="EMBL/GenBank/DDBJ databases">
        <authorList>
            <consortium name="DOE Joint Genome Institute"/>
            <person name="Kuo A."/>
            <person name="Kohler A."/>
            <person name="Costa M.D."/>
            <person name="Nagy L.G."/>
            <person name="Floudas D."/>
            <person name="Copeland A."/>
            <person name="Barry K.W."/>
            <person name="Cichocki N."/>
            <person name="Veneault-Fourrey C."/>
            <person name="LaButti K."/>
            <person name="Lindquist E.A."/>
            <person name="Lipzen A."/>
            <person name="Lundell T."/>
            <person name="Morin E."/>
            <person name="Murat C."/>
            <person name="Sun H."/>
            <person name="Tunlid A."/>
            <person name="Henrissat B."/>
            <person name="Grigoriev I.V."/>
            <person name="Hibbett D.S."/>
            <person name="Martin F."/>
            <person name="Nordberg H.P."/>
            <person name="Cantor M.N."/>
            <person name="Hua S.X."/>
        </authorList>
    </citation>
    <scope>NUCLEOTIDE SEQUENCE [LARGE SCALE GENOMIC DNA]</scope>
    <source>
        <strain evidence="6 7">441</strain>
    </source>
</reference>
<feature type="region of interest" description="Disordered" evidence="4">
    <location>
        <begin position="865"/>
        <end position="887"/>
    </location>
</feature>
<dbReference type="CDD" id="cd17936">
    <property type="entry name" value="EEXXEc_NFX1"/>
    <property type="match status" value="1"/>
</dbReference>
<sequence length="2384" mass="266996">MSNQRTKQLQKRFNDIIHGNVKLEQRSNDCRLFLEGLCVQADPAKCANDIVANSHGLPALQQAMRSDLRTGFLNGLASNVLEFLLGAGMGDDVLNSVIANIVDPPIFWNEFHRAFGNGTLDQRADRVFVKVLSYLLQMPNRDTTTYRELASRPSILDKIINSDQQEVREEGYFIKHILSTTSLASPDAANPRFVPGGRHDNDFSDFRKIAILPTADELTSTKKPALRPASLLEDPEGKETRVADYLDNTFRLLRDDMMHELKEDMDFALKKKQGRNRGLVVDGIKVVDVYTGPDNRRTHWGFMLKCDSDFPALRGVQEKDRKRFFLDDHRGSRMLRHQSLACLISDGAILSLGTIHREEDLLAKKPPIIIFQIEGQISLSKVLLQLKTTKHLRLIQIDCAVFAFEPVLKALQRMPFLPLSEEILFWEDGKQIASPPVVVTSITGPLSRNPSIDLKPLLQTPNPISLDVSQAASLLAGLEHRVSLIQGPPGTGKSFIGALLAKALHMHTSQTILVVCYTNHALDQFLEDLIDIGIPRGDIVRFGGRAKPALEDLSVFKVQRDRVIRTRAEWTLIDEAKLQAGHHLEKLRESFTTLRSFQPSYETLLTYVEFEDPDFFDAFCVPDPEDEMKFGGSGGKAVDNTFLISQWVQGRDTGVFKDEPHIQAAHRIWNMDWNRRRLKVEEWKSGIFKQVVEDFCIAGEQYNHYQDDLSRKFGQALVEVLKTKRIIGCTTTGAAKFAEDIRAASPDVLLVEEAGEILESHVITALSSTTSQVILIGDHKQLRPKVNNYTLTVEKGEGYDLNRSLFERLVLKGFPHVTLSAQHRMRPEISALIRALTYPDLRDAAKTKNRDNIRGVQSNVIFVNHGHPEDEDKRVSDRADGGSSSSKQNTYEVKMVLRIVRYLAQQGYGSDNIVILTPYLGQLSNLRDALKNETDPILNDIDSSDLSRAGLLTDANSKKKKTRIRLATIDNYQGEESDIVVASLCRSNPSNSIGFMDSPERLNVLISRARNGLILIGNSATFERSKKGGKLWTDFLDLMRKGGYVFPGFPVKCEKHPDKKREIAQPDDFDAYTPDGGCTEPCGIMLKCNVHPCTLKCHSLRTAPNQPNIHTTMLCKTPLSDKCPVGIHTISWQCHEGRPSNCKQCDNEMKRLERQAMRDLKAKEEREAVEREHDLRMFELEAKLQFEREALVELQKAKDRENEARQKEKEIEDLKQKVKRAAARRDPEAQADRGSQSQSQPQSRSNAPSRPRTPSQDQSSGNSQPANQNAPQPKVESAARDKWEYQKRVEGVQNDAVDKIMDMTGLEGVKEQMLRIKAKIDTTKRQGVALDKERFNLVLLGNPGTGKTTVARLFAQFLESVQVLPGDAFLETTGSSLANDGVKGAKKLVNNALKAGGGAIFIDEAYQLVSDYDQSGRPVLDYLLAEMENRVGTLVFILAGYTKEMEKFFEHNPGIPSRVPYSLQFADYTDAELLTMLEDLVLKRYKGRMQVEDGLRGLYARIAVKRLGRGRGRHGFGNARALQNMFARICERQAERVQKARVSGMPSDDFFMSNEDVIGPDPSKVLPSSAAWAKLQSLTGLESVKESVRNFFTLIETNYQRELDEKEPMAMSLNRVFLGSPGTGKTTVAQLYGKILTELGLLSNGEVVVKNPADFVGGYLGHSEKNTKAILSSTMGKSSGNHDSFKTAVIDTMVAEIQSVPGEDRCVLLLGYKQQMEEMFQNVNPGLARRFAIENAFTFEDFTEPQLMQILDFKLKNQDLSATDDAKCVARDLLSRMKNRPNFGNAGEVENLLGLAKARYQKRMETVPAARRAQVTFEPQDFDPDYKRDQNASTNLGKLFEDVVGCDDVIKKLENYQKIARAMKAQGLDMRTQIPSNFIFKGPPGTGKTSTARKLGQVYYDMGFLSLAEVMECSASDLVGQYVGQTGPKTKAVFEKALGKVLFVDEAYRLGEGHFAKEAMDEIVGLMTQERYMNKLIIILAGYEDEMNALLQVNPGLSSRFAEEIVFQNMTSDQCLTLLDKDLGKNGIVVAELGDPSSAEYPALRRIIEGMSYLPSWGNARDMKTIGKRMVQKSFSNAANNPGQPASLSIDEAVSILKSTWEEKRNRQNVPTLGRLKNNPSVPPAASTSGPAPPPPPTSASTNTSTQGPNPPPPPPRQQESKDRAPKPPRNRRKPKKLPATPDKSSRASSPGPSQPDTVHSHGRKQSQANRHATTSNDTGPSADCACRDPGVSDQVWAQLQAAKAAEEERKRQAIEEERRLQKEHVRAQREERSAEIRRRKLEEERARRREEMARKLAEILRQAAEARRREQEVKAARERAAEELKRKQREEAERRRKIEEAQKRLRRTRYCIAGFQWTHVGSGWRCAGGAHFISDAFLGMSGF</sequence>
<reference evidence="7" key="2">
    <citation type="submission" date="2015-01" db="EMBL/GenBank/DDBJ databases">
        <title>Evolutionary Origins and Diversification of the Mycorrhizal Mutualists.</title>
        <authorList>
            <consortium name="DOE Joint Genome Institute"/>
            <consortium name="Mycorrhizal Genomics Consortium"/>
            <person name="Kohler A."/>
            <person name="Kuo A."/>
            <person name="Nagy L.G."/>
            <person name="Floudas D."/>
            <person name="Copeland A."/>
            <person name="Barry K.W."/>
            <person name="Cichocki N."/>
            <person name="Veneault-Fourrey C."/>
            <person name="LaButti K."/>
            <person name="Lindquist E.A."/>
            <person name="Lipzen A."/>
            <person name="Lundell T."/>
            <person name="Morin E."/>
            <person name="Murat C."/>
            <person name="Riley R."/>
            <person name="Ohm R."/>
            <person name="Sun H."/>
            <person name="Tunlid A."/>
            <person name="Henrissat B."/>
            <person name="Grigoriev I.V."/>
            <person name="Hibbett D.S."/>
            <person name="Martin F."/>
        </authorList>
    </citation>
    <scope>NUCLEOTIDE SEQUENCE [LARGE SCALE GENOMIC DNA]</scope>
    <source>
        <strain evidence="7">441</strain>
    </source>
</reference>
<dbReference type="CDD" id="cd06008">
    <property type="entry name" value="NF-X1-zinc-finger"/>
    <property type="match status" value="1"/>
</dbReference>
<dbReference type="PRINTS" id="PR00819">
    <property type="entry name" value="CBXCFQXSUPER"/>
</dbReference>
<feature type="region of interest" description="Disordered" evidence="4">
    <location>
        <begin position="2105"/>
        <end position="2286"/>
    </location>
</feature>
<dbReference type="SUPFAM" id="SSF52540">
    <property type="entry name" value="P-loop containing nucleoside triphosphate hydrolases"/>
    <property type="match status" value="4"/>
</dbReference>
<dbReference type="Pfam" id="PF13086">
    <property type="entry name" value="AAA_11"/>
    <property type="match status" value="1"/>
</dbReference>
<feature type="compositionally biased region" description="Basic residues" evidence="4">
    <location>
        <begin position="2167"/>
        <end position="2177"/>
    </location>
</feature>
<evidence type="ECO:0000313" key="6">
    <source>
        <dbReference type="EMBL" id="KIK26288.1"/>
    </source>
</evidence>
<feature type="compositionally biased region" description="Polar residues" evidence="4">
    <location>
        <begin position="1253"/>
        <end position="1271"/>
    </location>
</feature>
<feature type="domain" description="AAA+ ATPase" evidence="5">
    <location>
        <begin position="1333"/>
        <end position="1469"/>
    </location>
</feature>
<dbReference type="FunFam" id="3.40.50.300:FF:000216">
    <property type="entry name" value="Type VII secretion ATPase EccA"/>
    <property type="match status" value="3"/>
</dbReference>
<dbReference type="InterPro" id="IPR041677">
    <property type="entry name" value="DNA2/NAM7_AAA_11"/>
</dbReference>
<gene>
    <name evidence="6" type="ORF">PISMIDRAFT_95029</name>
</gene>
<proteinExistence type="inferred from homology"/>
<dbReference type="HOGENOM" id="CLU_001133_0_0_1"/>
<evidence type="ECO:0000256" key="1">
    <source>
        <dbReference type="ARBA" id="ARBA00010378"/>
    </source>
</evidence>
<dbReference type="InterPro" id="IPR000641">
    <property type="entry name" value="CbxX/CfxQ"/>
</dbReference>
<dbReference type="InterPro" id="IPR003959">
    <property type="entry name" value="ATPase_AAA_core"/>
</dbReference>